<dbReference type="SUPFAM" id="SSF53756">
    <property type="entry name" value="UDP-Glycosyltransferase/glycogen phosphorylase"/>
    <property type="match status" value="1"/>
</dbReference>
<sequence length="382" mass="42037">MKICFICGSIAPGRDGVGDYTTSLATVLTQNDRESCVISLTERTTGKDDFPFAHLRLTADLDWKEKSSLVKEFLATEKPDVISLQYVPYAFDPKGLPKGFNHWLKENIGPVDFHIMFHELWVAAEHGASFKSRILGTLQKRMISKMLSSLNPISVHTTNRVYKQLLKGIGIDANTLSLFSSIDPSKDNVDAFTMFEKAGIELSNVNRKGWLLAGVFGTIHPTWNIERAFELLASATQSSGKKAVFVLIGRNGTAAEAGISKAQEQYPTVTVARLGALSDAEFNAAVSNLDFAFSASPWALLGKSASASALLGQRCPLVFTDDRWRLSKGTTPLPELKTGLYLDEPELEEKIVQGLEKPALPPTVETIAEQMYRDIEKGHQEK</sequence>
<accession>A0AAQ3L844</accession>
<dbReference type="AlphaFoldDB" id="A0AAQ3L844"/>
<name>A0AAQ3L844_9BACT</name>
<reference evidence="1 2" key="1">
    <citation type="submission" date="2023-10" db="EMBL/GenBank/DDBJ databases">
        <title>Rubellicoccus peritrichatus gen. nov., sp. nov., isolated from an algae of coral reef tank.</title>
        <authorList>
            <person name="Luo J."/>
        </authorList>
    </citation>
    <scope>NUCLEOTIDE SEQUENCE [LARGE SCALE GENOMIC DNA]</scope>
    <source>
        <strain evidence="1 2">CR14</strain>
    </source>
</reference>
<dbReference type="EC" id="2.4.-.-" evidence="1"/>
<protein>
    <submittedName>
        <fullName evidence="1">Glycosyltransferase</fullName>
        <ecNumber evidence="1">2.4.-.-</ecNumber>
    </submittedName>
</protein>
<keyword evidence="2" id="KW-1185">Reference proteome</keyword>
<dbReference type="Gene3D" id="3.40.50.2000">
    <property type="entry name" value="Glycogen Phosphorylase B"/>
    <property type="match status" value="1"/>
</dbReference>
<gene>
    <name evidence="1" type="ORF">RZN69_19530</name>
</gene>
<dbReference type="EMBL" id="CP136920">
    <property type="protein sequence ID" value="WOO40821.1"/>
    <property type="molecule type" value="Genomic_DNA"/>
</dbReference>
<proteinExistence type="predicted"/>
<keyword evidence="1" id="KW-0808">Transferase</keyword>
<evidence type="ECO:0000313" key="2">
    <source>
        <dbReference type="Proteomes" id="UP001304300"/>
    </source>
</evidence>
<dbReference type="RefSeq" id="WP_317833030.1">
    <property type="nucleotide sequence ID" value="NZ_CP136920.1"/>
</dbReference>
<dbReference type="KEGG" id="puo:RZN69_19530"/>
<evidence type="ECO:0000313" key="1">
    <source>
        <dbReference type="EMBL" id="WOO40821.1"/>
    </source>
</evidence>
<dbReference type="Proteomes" id="UP001304300">
    <property type="component" value="Chromosome"/>
</dbReference>
<dbReference type="GO" id="GO:0016757">
    <property type="term" value="F:glycosyltransferase activity"/>
    <property type="evidence" value="ECO:0007669"/>
    <property type="project" value="UniProtKB-KW"/>
</dbReference>
<organism evidence="1 2">
    <name type="scientific">Rubellicoccus peritrichatus</name>
    <dbReference type="NCBI Taxonomy" id="3080537"/>
    <lineage>
        <taxon>Bacteria</taxon>
        <taxon>Pseudomonadati</taxon>
        <taxon>Verrucomicrobiota</taxon>
        <taxon>Opitutia</taxon>
        <taxon>Puniceicoccales</taxon>
        <taxon>Cerasicoccaceae</taxon>
        <taxon>Rubellicoccus</taxon>
    </lineage>
</organism>
<keyword evidence="1" id="KW-0328">Glycosyltransferase</keyword>